<dbReference type="EMBL" id="BCMJ01000017">
    <property type="protein sequence ID" value="GAX09169.1"/>
    <property type="molecule type" value="Genomic_DNA"/>
</dbReference>
<dbReference type="Proteomes" id="UP000223370">
    <property type="component" value="Unassembled WGS sequence"/>
</dbReference>
<gene>
    <name evidence="1" type="primary">glk_2</name>
    <name evidence="1" type="ORF">IWT5_02352</name>
</gene>
<keyword evidence="2" id="KW-1185">Reference proteome</keyword>
<organism evidence="1 2">
    <name type="scientific">Secundilactobacillus silagincola</name>
    <dbReference type="NCBI Taxonomy" id="1714681"/>
    <lineage>
        <taxon>Bacteria</taxon>
        <taxon>Bacillati</taxon>
        <taxon>Bacillota</taxon>
        <taxon>Bacilli</taxon>
        <taxon>Lactobacillales</taxon>
        <taxon>Lactobacillaceae</taxon>
        <taxon>Secundilactobacillus</taxon>
    </lineage>
</organism>
<sequence length="57" mass="6229">MYIGIDLGGTNIKLGLLNDDLGVQKKLKVATQSETNSQTVMNNLISGIKQLLIKTQR</sequence>
<protein>
    <submittedName>
        <fullName evidence="1">Glucokinase</fullName>
    </submittedName>
</protein>
<dbReference type="Gene3D" id="3.30.420.40">
    <property type="match status" value="1"/>
</dbReference>
<name>A0A1Z5J5F2_9LACO</name>
<accession>A0A1Z5J5F2</accession>
<evidence type="ECO:0000313" key="1">
    <source>
        <dbReference type="EMBL" id="GAX09169.1"/>
    </source>
</evidence>
<dbReference type="AlphaFoldDB" id="A0A1Z5J5F2"/>
<proteinExistence type="predicted"/>
<dbReference type="GO" id="GO:0016301">
    <property type="term" value="F:kinase activity"/>
    <property type="evidence" value="ECO:0007669"/>
    <property type="project" value="UniProtKB-KW"/>
</dbReference>
<comment type="caution">
    <text evidence="1">The sequence shown here is derived from an EMBL/GenBank/DDBJ whole genome shotgun (WGS) entry which is preliminary data.</text>
</comment>
<dbReference type="SUPFAM" id="SSF53067">
    <property type="entry name" value="Actin-like ATPase domain"/>
    <property type="match status" value="1"/>
</dbReference>
<keyword evidence="1" id="KW-0808">Transferase</keyword>
<keyword evidence="1" id="KW-0418">Kinase</keyword>
<dbReference type="InterPro" id="IPR043129">
    <property type="entry name" value="ATPase_NBD"/>
</dbReference>
<evidence type="ECO:0000313" key="2">
    <source>
        <dbReference type="Proteomes" id="UP000223370"/>
    </source>
</evidence>
<reference evidence="1 2" key="1">
    <citation type="submission" date="2015-11" db="EMBL/GenBank/DDBJ databases">
        <title>Draft genome sequences of new species of the genus Lactobacillus isolated from orchardgrass silage.</title>
        <authorList>
            <person name="Tohno M."/>
            <person name="Tanizawa Y."/>
            <person name="Arita M."/>
        </authorList>
    </citation>
    <scope>NUCLEOTIDE SEQUENCE [LARGE SCALE GENOMIC DNA]</scope>
    <source>
        <strain evidence="1 2">IWT5</strain>
    </source>
</reference>